<reference evidence="11" key="1">
    <citation type="submission" date="2021-02" db="EMBL/GenBank/DDBJ databases">
        <authorList>
            <person name="Nowell W R."/>
        </authorList>
    </citation>
    <scope>NUCLEOTIDE SEQUENCE</scope>
</reference>
<keyword evidence="5 8" id="KW-0472">Membrane</keyword>
<feature type="transmembrane region" description="Helical" evidence="8">
    <location>
        <begin position="211"/>
        <end position="231"/>
    </location>
</feature>
<keyword evidence="12" id="KW-1185">Reference proteome</keyword>
<feature type="transmembrane region" description="Helical" evidence="8">
    <location>
        <begin position="136"/>
        <end position="161"/>
    </location>
</feature>
<dbReference type="Proteomes" id="UP000663852">
    <property type="component" value="Unassembled WGS sequence"/>
</dbReference>
<dbReference type="InterPro" id="IPR050125">
    <property type="entry name" value="GPCR_opsins"/>
</dbReference>
<keyword evidence="3 8" id="KW-1133">Transmembrane helix</keyword>
<evidence type="ECO:0000256" key="7">
    <source>
        <dbReference type="ARBA" id="ARBA00023224"/>
    </source>
</evidence>
<evidence type="ECO:0000256" key="5">
    <source>
        <dbReference type="ARBA" id="ARBA00023136"/>
    </source>
</evidence>
<evidence type="ECO:0000313" key="13">
    <source>
        <dbReference type="Proteomes" id="UP000663852"/>
    </source>
</evidence>
<evidence type="ECO:0000259" key="9">
    <source>
        <dbReference type="PROSITE" id="PS50262"/>
    </source>
</evidence>
<evidence type="ECO:0000313" key="12">
    <source>
        <dbReference type="Proteomes" id="UP000663828"/>
    </source>
</evidence>
<dbReference type="SUPFAM" id="SSF81321">
    <property type="entry name" value="Family A G protein-coupled receptor-like"/>
    <property type="match status" value="1"/>
</dbReference>
<evidence type="ECO:0000313" key="11">
    <source>
        <dbReference type="EMBL" id="CAF1468594.1"/>
    </source>
</evidence>
<evidence type="ECO:0000256" key="4">
    <source>
        <dbReference type="ARBA" id="ARBA00023040"/>
    </source>
</evidence>
<feature type="transmembrane region" description="Helical" evidence="8">
    <location>
        <begin position="96"/>
        <end position="116"/>
    </location>
</feature>
<feature type="transmembrane region" description="Helical" evidence="8">
    <location>
        <begin position="54"/>
        <end position="75"/>
    </location>
</feature>
<keyword evidence="2 8" id="KW-0812">Transmembrane</keyword>
<protein>
    <recommendedName>
        <fullName evidence="9">G-protein coupled receptors family 1 profile domain-containing protein</fullName>
    </recommendedName>
</protein>
<organism evidence="11 13">
    <name type="scientific">Adineta ricciae</name>
    <name type="common">Rotifer</name>
    <dbReference type="NCBI Taxonomy" id="249248"/>
    <lineage>
        <taxon>Eukaryota</taxon>
        <taxon>Metazoa</taxon>
        <taxon>Spiralia</taxon>
        <taxon>Gnathifera</taxon>
        <taxon>Rotifera</taxon>
        <taxon>Eurotatoria</taxon>
        <taxon>Bdelloidea</taxon>
        <taxon>Adinetida</taxon>
        <taxon>Adinetidae</taxon>
        <taxon>Adineta</taxon>
    </lineage>
</organism>
<comment type="subcellular location">
    <subcellularLocation>
        <location evidence="1">Membrane</location>
        <topology evidence="1">Multi-pass membrane protein</topology>
    </subcellularLocation>
</comment>
<evidence type="ECO:0000256" key="2">
    <source>
        <dbReference type="ARBA" id="ARBA00022692"/>
    </source>
</evidence>
<keyword evidence="4" id="KW-0297">G-protein coupled receptor</keyword>
<dbReference type="EMBL" id="CAJNOJ010000498">
    <property type="protein sequence ID" value="CAF1468594.1"/>
    <property type="molecule type" value="Genomic_DNA"/>
</dbReference>
<dbReference type="Gene3D" id="1.20.1070.10">
    <property type="entry name" value="Rhodopsin 7-helix transmembrane proteins"/>
    <property type="match status" value="1"/>
</dbReference>
<dbReference type="PROSITE" id="PS50262">
    <property type="entry name" value="G_PROTEIN_RECEP_F1_2"/>
    <property type="match status" value="1"/>
</dbReference>
<dbReference type="EMBL" id="CAJNOR010001907">
    <property type="protein sequence ID" value="CAF1218114.1"/>
    <property type="molecule type" value="Genomic_DNA"/>
</dbReference>
<evidence type="ECO:0000313" key="10">
    <source>
        <dbReference type="EMBL" id="CAF1218114.1"/>
    </source>
</evidence>
<gene>
    <name evidence="11" type="ORF">EDS130_LOCUS40637</name>
    <name evidence="10" type="ORF">XAT740_LOCUS24558</name>
</gene>
<dbReference type="Proteomes" id="UP000663828">
    <property type="component" value="Unassembled WGS sequence"/>
</dbReference>
<evidence type="ECO:0000256" key="1">
    <source>
        <dbReference type="ARBA" id="ARBA00004141"/>
    </source>
</evidence>
<keyword evidence="7" id="KW-0807">Transducer</keyword>
<evidence type="ECO:0000256" key="3">
    <source>
        <dbReference type="ARBA" id="ARBA00022989"/>
    </source>
</evidence>
<evidence type="ECO:0000256" key="6">
    <source>
        <dbReference type="ARBA" id="ARBA00023170"/>
    </source>
</evidence>
<feature type="domain" description="G-protein coupled receptors family 1 profile" evidence="9">
    <location>
        <begin position="1"/>
        <end position="261"/>
    </location>
</feature>
<feature type="transmembrane region" description="Helical" evidence="8">
    <location>
        <begin position="14"/>
        <end position="34"/>
    </location>
</feature>
<dbReference type="PANTHER" id="PTHR24240">
    <property type="entry name" value="OPSIN"/>
    <property type="match status" value="1"/>
</dbReference>
<dbReference type="OrthoDB" id="10068072at2759"/>
<keyword evidence="6" id="KW-0675">Receptor</keyword>
<dbReference type="GO" id="GO:0004930">
    <property type="term" value="F:G protein-coupled receptor activity"/>
    <property type="evidence" value="ECO:0007669"/>
    <property type="project" value="UniProtKB-KW"/>
</dbReference>
<dbReference type="GO" id="GO:0016020">
    <property type="term" value="C:membrane"/>
    <property type="evidence" value="ECO:0007669"/>
    <property type="project" value="UniProtKB-SubCell"/>
</dbReference>
<comment type="caution">
    <text evidence="11">The sequence shown here is derived from an EMBL/GenBank/DDBJ whole genome shotgun (WGS) entry which is preliminary data.</text>
</comment>
<name>A0A815QYD5_ADIRI</name>
<feature type="transmembrane region" description="Helical" evidence="8">
    <location>
        <begin position="243"/>
        <end position="264"/>
    </location>
</feature>
<dbReference type="InterPro" id="IPR017452">
    <property type="entry name" value="GPCR_Rhodpsn_7TM"/>
</dbReference>
<evidence type="ECO:0000256" key="8">
    <source>
        <dbReference type="SAM" id="Phobius"/>
    </source>
</evidence>
<accession>A0A815QYD5</accession>
<proteinExistence type="predicted"/>
<dbReference type="AlphaFoldDB" id="A0A815QYD5"/>
<sequence length="282" mass="32316">MLIIIITHRKCRTITNLITSNTIVLSMIYSIFQLNSDFHGLQSNWLTNQPACFFRAYCYTAVCISVPTSYVVQAISRLFFSVFYKHKSLLTYRTHIYLIILNYLIAILGALGPMFVPNAYGLEIESRLCLNTTKVFLSSFLAVTIAYLIPLSIIIPIYGIIFLHAQKSTNRVTHLNTNPVLEFSTTAAVIMTTPKIIIPNYKRELKLMRNIIILIMILTTAGLPYLILVIWQVITKEILPPEYLYLLALIIITGCFSIKMITIFSMNKEIKNITWHLIRKLI</sequence>